<dbReference type="Proteomes" id="UP000195521">
    <property type="component" value="Unassembled WGS sequence"/>
</dbReference>
<proteinExistence type="predicted"/>
<reference evidence="3" key="1">
    <citation type="submission" date="2017-04" db="EMBL/GenBank/DDBJ databases">
        <title>Plasmodium gonderi genome.</title>
        <authorList>
            <person name="Arisue N."/>
            <person name="Honma H."/>
            <person name="Kawai S."/>
            <person name="Tougan T."/>
            <person name="Tanabe K."/>
            <person name="Horii T."/>
        </authorList>
    </citation>
    <scope>NUCLEOTIDE SEQUENCE [LARGE SCALE GENOMIC DNA]</scope>
    <source>
        <strain evidence="3">ATCC 30045</strain>
    </source>
</reference>
<dbReference type="AlphaFoldDB" id="A0A1Y1JGX5"/>
<protein>
    <submittedName>
        <fullName evidence="2">Uncharacterized protein</fullName>
    </submittedName>
</protein>
<name>A0A1Y1JGX5_PLAGO</name>
<evidence type="ECO:0000313" key="3">
    <source>
        <dbReference type="Proteomes" id="UP000195521"/>
    </source>
</evidence>
<feature type="compositionally biased region" description="Basic and acidic residues" evidence="1">
    <location>
        <begin position="32"/>
        <end position="49"/>
    </location>
</feature>
<feature type="compositionally biased region" description="Basic residues" evidence="1">
    <location>
        <begin position="13"/>
        <end position="31"/>
    </location>
</feature>
<feature type="region of interest" description="Disordered" evidence="1">
    <location>
        <begin position="1"/>
        <end position="76"/>
    </location>
</feature>
<dbReference type="OrthoDB" id="311468at2759"/>
<sequence>MSNNSNKFVGGKLKLKINKKKKNEKKHKSHDGKHDNYMNKNDENYEHVQIKNSIKKKKKNNNNNNNNNNNDEEENVIKGSGRVVTIKNTVQGFETKFVEEFKVGYEIILENPTSLQTERKLVTSILSNRTLLIEEEFSTDISTTCSYYIGIVKKDGEKTNNKDIVNQIELDEYVPDQHIDQVDLKYAKVFDLKPKHDIVKVREKSGLWSYKIVNKKIKGNLTNEEKLDIRVKSGRDKFCW</sequence>
<dbReference type="EMBL" id="BDQF01000006">
    <property type="protein sequence ID" value="GAW79693.1"/>
    <property type="molecule type" value="Genomic_DNA"/>
</dbReference>
<evidence type="ECO:0000313" key="2">
    <source>
        <dbReference type="EMBL" id="GAW79693.1"/>
    </source>
</evidence>
<dbReference type="RefSeq" id="XP_028542282.1">
    <property type="nucleotide sequence ID" value="XM_028686481.1"/>
</dbReference>
<organism evidence="2 3">
    <name type="scientific">Plasmodium gonderi</name>
    <dbReference type="NCBI Taxonomy" id="77519"/>
    <lineage>
        <taxon>Eukaryota</taxon>
        <taxon>Sar</taxon>
        <taxon>Alveolata</taxon>
        <taxon>Apicomplexa</taxon>
        <taxon>Aconoidasida</taxon>
        <taxon>Haemosporida</taxon>
        <taxon>Plasmodiidae</taxon>
        <taxon>Plasmodium</taxon>
        <taxon>Plasmodium (Plasmodium)</taxon>
    </lineage>
</organism>
<comment type="caution">
    <text evidence="2">The sequence shown here is derived from an EMBL/GenBank/DDBJ whole genome shotgun (WGS) entry which is preliminary data.</text>
</comment>
<dbReference type="GeneID" id="39746405"/>
<keyword evidence="3" id="KW-1185">Reference proteome</keyword>
<dbReference type="OMA" id="QFGEKQQ"/>
<accession>A0A1Y1JGX5</accession>
<evidence type="ECO:0000256" key="1">
    <source>
        <dbReference type="SAM" id="MobiDB-lite"/>
    </source>
</evidence>
<gene>
    <name evidence="2" type="ORF">PGO_051030</name>
</gene>